<evidence type="ECO:0000313" key="1">
    <source>
        <dbReference type="EMBL" id="KAL2641952.1"/>
    </source>
</evidence>
<name>A0ABD1Z2E5_9MARC</name>
<protein>
    <submittedName>
        <fullName evidence="1">Uncharacterized protein</fullName>
    </submittedName>
</protein>
<organism evidence="1 2">
    <name type="scientific">Riccia fluitans</name>
    <dbReference type="NCBI Taxonomy" id="41844"/>
    <lineage>
        <taxon>Eukaryota</taxon>
        <taxon>Viridiplantae</taxon>
        <taxon>Streptophyta</taxon>
        <taxon>Embryophyta</taxon>
        <taxon>Marchantiophyta</taxon>
        <taxon>Marchantiopsida</taxon>
        <taxon>Marchantiidae</taxon>
        <taxon>Marchantiales</taxon>
        <taxon>Ricciaceae</taxon>
        <taxon>Riccia</taxon>
    </lineage>
</organism>
<dbReference type="EMBL" id="JBHFFA010000002">
    <property type="protein sequence ID" value="KAL2641952.1"/>
    <property type="molecule type" value="Genomic_DNA"/>
</dbReference>
<sequence length="93" mass="10423">MQIWLQLMMKEMNAKAMEQMMGENERIIDVKLVGMGSQLSVSQLPGTSHGILVDLGAPSLQTRSYNATTIPEVVKGLRKPRLLLDRTHESEDE</sequence>
<reference evidence="1 2" key="1">
    <citation type="submission" date="2024-09" db="EMBL/GenBank/DDBJ databases">
        <title>Chromosome-scale assembly of Riccia fluitans.</title>
        <authorList>
            <person name="Paukszto L."/>
            <person name="Sawicki J."/>
            <person name="Karawczyk K."/>
            <person name="Piernik-Szablinska J."/>
            <person name="Szczecinska M."/>
            <person name="Mazdziarz M."/>
        </authorList>
    </citation>
    <scope>NUCLEOTIDE SEQUENCE [LARGE SCALE GENOMIC DNA]</scope>
    <source>
        <strain evidence="1">Rf_01</strain>
        <tissue evidence="1">Aerial parts of the thallus</tissue>
    </source>
</reference>
<keyword evidence="2" id="KW-1185">Reference proteome</keyword>
<proteinExistence type="predicted"/>
<accession>A0ABD1Z2E5</accession>
<gene>
    <name evidence="1" type="ORF">R1flu_009539</name>
</gene>
<dbReference type="Proteomes" id="UP001605036">
    <property type="component" value="Unassembled WGS sequence"/>
</dbReference>
<evidence type="ECO:0000313" key="2">
    <source>
        <dbReference type="Proteomes" id="UP001605036"/>
    </source>
</evidence>
<dbReference type="AlphaFoldDB" id="A0ABD1Z2E5"/>
<comment type="caution">
    <text evidence="1">The sequence shown here is derived from an EMBL/GenBank/DDBJ whole genome shotgun (WGS) entry which is preliminary data.</text>
</comment>